<keyword evidence="3 9" id="KW-0645">Protease</keyword>
<dbReference type="EMBL" id="DQWE01000120">
    <property type="protein sequence ID" value="HDI82681.1"/>
    <property type="molecule type" value="Genomic_DNA"/>
</dbReference>
<comment type="caution">
    <text evidence="12">The sequence shown here is derived from an EMBL/GenBank/DDBJ whole genome shotgun (WGS) entry which is preliminary data.</text>
</comment>
<dbReference type="PANTHER" id="PTHR33695">
    <property type="entry name" value="LIPOPROTEIN SIGNAL PEPTIDASE"/>
    <property type="match status" value="1"/>
</dbReference>
<evidence type="ECO:0000256" key="2">
    <source>
        <dbReference type="ARBA" id="ARBA00022475"/>
    </source>
</evidence>
<comment type="subcellular location">
    <subcellularLocation>
        <location evidence="9">Cell membrane</location>
        <topology evidence="9">Multi-pass membrane protein</topology>
    </subcellularLocation>
</comment>
<sequence>MKGKKKYLLLFISLFVIILDQTTKLLVRMNIDYGEIVKVWGNFLRFIHRMNPNAVFGINVGGPTVSLILTLVAFVFVCYLFYKSHEKLFLVSLSLIIGGAVGNLIDRFIFHAVTDFIDVGLGGYRFATFNVADSAVTIGIILSLISFLLESRASSSDNP</sequence>
<keyword evidence="8 9" id="KW-0472">Membrane</keyword>
<evidence type="ECO:0000256" key="1">
    <source>
        <dbReference type="ARBA" id="ARBA00006139"/>
    </source>
</evidence>
<feature type="transmembrane region" description="Helical" evidence="9">
    <location>
        <begin position="89"/>
        <end position="109"/>
    </location>
</feature>
<keyword evidence="4 9" id="KW-0812">Transmembrane</keyword>
<keyword evidence="6 9" id="KW-0378">Hydrolase</keyword>
<dbReference type="Pfam" id="PF01252">
    <property type="entry name" value="Peptidase_A8"/>
    <property type="match status" value="1"/>
</dbReference>
<dbReference type="EC" id="3.4.23.36" evidence="9"/>
<comment type="similarity">
    <text evidence="1 9 11">Belongs to the peptidase A8 family.</text>
</comment>
<dbReference type="GO" id="GO:0004190">
    <property type="term" value="F:aspartic-type endopeptidase activity"/>
    <property type="evidence" value="ECO:0007669"/>
    <property type="project" value="UniProtKB-UniRule"/>
</dbReference>
<accession>A0A7C0ZDZ1</accession>
<dbReference type="PROSITE" id="PS00855">
    <property type="entry name" value="SPASE_II"/>
    <property type="match status" value="1"/>
</dbReference>
<evidence type="ECO:0000256" key="10">
    <source>
        <dbReference type="RuleBase" id="RU000594"/>
    </source>
</evidence>
<dbReference type="HAMAP" id="MF_00161">
    <property type="entry name" value="LspA"/>
    <property type="match status" value="1"/>
</dbReference>
<comment type="catalytic activity">
    <reaction evidence="9 10">
        <text>Release of signal peptides from bacterial membrane prolipoproteins. Hydrolyzes -Xaa-Yaa-Zaa-|-(S,diacylglyceryl)Cys-, in which Xaa is hydrophobic (preferably Leu), and Yaa (Ala or Ser) and Zaa (Gly or Ala) have small, neutral side chains.</text>
        <dbReference type="EC" id="3.4.23.36"/>
    </reaction>
</comment>
<gene>
    <name evidence="9 12" type="primary">lspA</name>
    <name evidence="12" type="ORF">ENF18_02675</name>
</gene>
<dbReference type="Proteomes" id="UP000885847">
    <property type="component" value="Unassembled WGS sequence"/>
</dbReference>
<keyword evidence="5 9" id="KW-0064">Aspartyl protease</keyword>
<feature type="transmembrane region" description="Helical" evidence="9">
    <location>
        <begin position="129"/>
        <end position="149"/>
    </location>
</feature>
<evidence type="ECO:0000313" key="12">
    <source>
        <dbReference type="EMBL" id="HDI82681.1"/>
    </source>
</evidence>
<organism evidence="12">
    <name type="scientific">candidate division WOR-3 bacterium</name>
    <dbReference type="NCBI Taxonomy" id="2052148"/>
    <lineage>
        <taxon>Bacteria</taxon>
        <taxon>Bacteria division WOR-3</taxon>
    </lineage>
</organism>
<proteinExistence type="inferred from homology"/>
<protein>
    <recommendedName>
        <fullName evidence="9">Lipoprotein signal peptidase</fullName>
        <ecNumber evidence="9">3.4.23.36</ecNumber>
    </recommendedName>
    <alternativeName>
        <fullName evidence="9">Prolipoprotein signal peptidase</fullName>
    </alternativeName>
    <alternativeName>
        <fullName evidence="9">Signal peptidase II</fullName>
        <shortName evidence="9">SPase II</shortName>
    </alternativeName>
</protein>
<feature type="active site" evidence="9">
    <location>
        <position position="115"/>
    </location>
</feature>
<dbReference type="InterPro" id="IPR001872">
    <property type="entry name" value="Peptidase_A8"/>
</dbReference>
<evidence type="ECO:0000256" key="4">
    <source>
        <dbReference type="ARBA" id="ARBA00022692"/>
    </source>
</evidence>
<evidence type="ECO:0000256" key="6">
    <source>
        <dbReference type="ARBA" id="ARBA00022801"/>
    </source>
</evidence>
<evidence type="ECO:0000256" key="3">
    <source>
        <dbReference type="ARBA" id="ARBA00022670"/>
    </source>
</evidence>
<comment type="pathway">
    <text evidence="9">Protein modification; lipoprotein biosynthesis (signal peptide cleavage).</text>
</comment>
<comment type="caution">
    <text evidence="9">Lacks conserved residue(s) required for the propagation of feature annotation.</text>
</comment>
<evidence type="ECO:0000256" key="8">
    <source>
        <dbReference type="ARBA" id="ARBA00023136"/>
    </source>
</evidence>
<keyword evidence="7 9" id="KW-1133">Transmembrane helix</keyword>
<dbReference type="NCBIfam" id="TIGR00077">
    <property type="entry name" value="lspA"/>
    <property type="match status" value="1"/>
</dbReference>
<dbReference type="UniPathway" id="UPA00665"/>
<dbReference type="GO" id="GO:0005886">
    <property type="term" value="C:plasma membrane"/>
    <property type="evidence" value="ECO:0007669"/>
    <property type="project" value="UniProtKB-SubCell"/>
</dbReference>
<dbReference type="AlphaFoldDB" id="A0A7C0ZDZ1"/>
<comment type="function">
    <text evidence="9 10">This protein specifically catalyzes the removal of signal peptides from prolipoproteins.</text>
</comment>
<evidence type="ECO:0000256" key="11">
    <source>
        <dbReference type="RuleBase" id="RU004181"/>
    </source>
</evidence>
<feature type="transmembrane region" description="Helical" evidence="9">
    <location>
        <begin position="60"/>
        <end position="82"/>
    </location>
</feature>
<dbReference type="PANTHER" id="PTHR33695:SF1">
    <property type="entry name" value="LIPOPROTEIN SIGNAL PEPTIDASE"/>
    <property type="match status" value="1"/>
</dbReference>
<evidence type="ECO:0000256" key="7">
    <source>
        <dbReference type="ARBA" id="ARBA00022989"/>
    </source>
</evidence>
<name>A0A7C0ZDZ1_UNCW3</name>
<reference evidence="12" key="1">
    <citation type="journal article" date="2020" name="mSystems">
        <title>Genome- and Community-Level Interaction Insights into Carbon Utilization and Element Cycling Functions of Hydrothermarchaeota in Hydrothermal Sediment.</title>
        <authorList>
            <person name="Zhou Z."/>
            <person name="Liu Y."/>
            <person name="Xu W."/>
            <person name="Pan J."/>
            <person name="Luo Z.H."/>
            <person name="Li M."/>
        </authorList>
    </citation>
    <scope>NUCLEOTIDE SEQUENCE [LARGE SCALE GENOMIC DNA]</scope>
    <source>
        <strain evidence="12">HyVt-102</strain>
    </source>
</reference>
<dbReference type="GO" id="GO:0006508">
    <property type="term" value="P:proteolysis"/>
    <property type="evidence" value="ECO:0007669"/>
    <property type="project" value="UniProtKB-KW"/>
</dbReference>
<feature type="active site" evidence="9">
    <location>
        <position position="133"/>
    </location>
</feature>
<evidence type="ECO:0000256" key="9">
    <source>
        <dbReference type="HAMAP-Rule" id="MF_00161"/>
    </source>
</evidence>
<dbReference type="PRINTS" id="PR00781">
    <property type="entry name" value="LIPOSIGPTASE"/>
</dbReference>
<keyword evidence="2 9" id="KW-1003">Cell membrane</keyword>
<evidence type="ECO:0000256" key="5">
    <source>
        <dbReference type="ARBA" id="ARBA00022750"/>
    </source>
</evidence>